<feature type="region of interest" description="Disordered" evidence="6">
    <location>
        <begin position="1741"/>
        <end position="1766"/>
    </location>
</feature>
<feature type="region of interest" description="Disordered" evidence="6">
    <location>
        <begin position="1"/>
        <end position="62"/>
    </location>
</feature>
<feature type="region of interest" description="Disordered" evidence="6">
    <location>
        <begin position="392"/>
        <end position="420"/>
    </location>
</feature>
<dbReference type="GO" id="GO:0034967">
    <property type="term" value="C:Set3 complex"/>
    <property type="evidence" value="ECO:0007669"/>
    <property type="project" value="TreeGrafter"/>
</dbReference>
<proteinExistence type="predicted"/>
<feature type="compositionally biased region" description="Basic and acidic residues" evidence="6">
    <location>
        <begin position="705"/>
        <end position="720"/>
    </location>
</feature>
<dbReference type="Gene3D" id="3.30.40.10">
    <property type="entry name" value="Zinc/RING finger domain, C3HC4 (zinc finger)"/>
    <property type="match status" value="1"/>
</dbReference>
<feature type="compositionally biased region" description="Polar residues" evidence="6">
    <location>
        <begin position="1245"/>
        <end position="1256"/>
    </location>
</feature>
<feature type="region of interest" description="Disordered" evidence="6">
    <location>
        <begin position="666"/>
        <end position="933"/>
    </location>
</feature>
<feature type="compositionally biased region" description="Polar residues" evidence="6">
    <location>
        <begin position="1741"/>
        <end position="1765"/>
    </location>
</feature>
<evidence type="ECO:0000313" key="8">
    <source>
        <dbReference type="EMBL" id="KAG7086996.1"/>
    </source>
</evidence>
<dbReference type="InterPro" id="IPR001965">
    <property type="entry name" value="Znf_PHD"/>
</dbReference>
<feature type="region of interest" description="Disordered" evidence="6">
    <location>
        <begin position="946"/>
        <end position="1068"/>
    </location>
</feature>
<feature type="region of interest" description="Disordered" evidence="6">
    <location>
        <begin position="1405"/>
        <end position="1477"/>
    </location>
</feature>
<feature type="region of interest" description="Disordered" evidence="6">
    <location>
        <begin position="143"/>
        <end position="225"/>
    </location>
</feature>
<dbReference type="GO" id="GO:0006355">
    <property type="term" value="P:regulation of DNA-templated transcription"/>
    <property type="evidence" value="ECO:0007669"/>
    <property type="project" value="TreeGrafter"/>
</dbReference>
<dbReference type="SUPFAM" id="SSF57903">
    <property type="entry name" value="FYVE/PHD zinc finger"/>
    <property type="match status" value="1"/>
</dbReference>
<feature type="compositionally biased region" description="Low complexity" evidence="6">
    <location>
        <begin position="1154"/>
        <end position="1166"/>
    </location>
</feature>
<accession>A0A9P7RNQ2</accession>
<dbReference type="GO" id="GO:0070210">
    <property type="term" value="C:Rpd3L-Expanded complex"/>
    <property type="evidence" value="ECO:0007669"/>
    <property type="project" value="TreeGrafter"/>
</dbReference>
<feature type="compositionally biased region" description="Low complexity" evidence="6">
    <location>
        <begin position="1437"/>
        <end position="1447"/>
    </location>
</feature>
<dbReference type="EMBL" id="CM032189">
    <property type="protein sequence ID" value="KAG7086996.1"/>
    <property type="molecule type" value="Genomic_DNA"/>
</dbReference>
<feature type="region of interest" description="Disordered" evidence="6">
    <location>
        <begin position="1083"/>
        <end position="1385"/>
    </location>
</feature>
<feature type="region of interest" description="Disordered" evidence="6">
    <location>
        <begin position="1491"/>
        <end position="1707"/>
    </location>
</feature>
<feature type="compositionally biased region" description="Basic and acidic residues" evidence="6">
    <location>
        <begin position="1628"/>
        <end position="1650"/>
    </location>
</feature>
<dbReference type="GO" id="GO:0008270">
    <property type="term" value="F:zinc ion binding"/>
    <property type="evidence" value="ECO:0007669"/>
    <property type="project" value="UniProtKB-KW"/>
</dbReference>
<feature type="compositionally biased region" description="Basic and acidic residues" evidence="6">
    <location>
        <begin position="1552"/>
        <end position="1608"/>
    </location>
</feature>
<reference evidence="8" key="1">
    <citation type="journal article" date="2021" name="Genome Biol. Evol.">
        <title>The assembled and annotated genome of the fairy-ring fungus Marasmius oreades.</title>
        <authorList>
            <person name="Hiltunen M."/>
            <person name="Ament-Velasquez S.L."/>
            <person name="Johannesson H."/>
        </authorList>
    </citation>
    <scope>NUCLEOTIDE SEQUENCE</scope>
    <source>
        <strain evidence="8">03SP1</strain>
    </source>
</reference>
<dbReference type="RefSeq" id="XP_043003467.1">
    <property type="nucleotide sequence ID" value="XM_043158124.1"/>
</dbReference>
<dbReference type="KEGG" id="more:E1B28_012974"/>
<evidence type="ECO:0000256" key="5">
    <source>
        <dbReference type="PROSITE-ProRule" id="PRU00146"/>
    </source>
</evidence>
<feature type="compositionally biased region" description="Basic and acidic residues" evidence="6">
    <location>
        <begin position="1004"/>
        <end position="1022"/>
    </location>
</feature>
<dbReference type="InterPro" id="IPR013083">
    <property type="entry name" value="Znf_RING/FYVE/PHD"/>
</dbReference>
<keyword evidence="2 5" id="KW-0863">Zinc-finger</keyword>
<dbReference type="OrthoDB" id="79252at2759"/>
<feature type="compositionally biased region" description="Acidic residues" evidence="6">
    <location>
        <begin position="1137"/>
        <end position="1146"/>
    </location>
</feature>
<feature type="domain" description="PHD-type" evidence="7">
    <location>
        <begin position="66"/>
        <end position="117"/>
    </location>
</feature>
<keyword evidence="3" id="KW-0862">Zinc</keyword>
<feature type="region of interest" description="Disordered" evidence="6">
    <location>
        <begin position="519"/>
        <end position="546"/>
    </location>
</feature>
<feature type="compositionally biased region" description="Basic and acidic residues" evidence="6">
    <location>
        <begin position="843"/>
        <end position="860"/>
    </location>
</feature>
<dbReference type="CDD" id="cd15550">
    <property type="entry name" value="PHD_MLL5"/>
    <property type="match status" value="1"/>
</dbReference>
<sequence>MTDDVTHGKTQRDLPPSPTVPLKRKLLHVMEPSTTTPVASTSNSTLPSISTPTPIPPTTQAGNDEPIHCICGITVDTGFSIWCDGCSKWVHGECMGVDLKDKENLPDRWWCWECDPRPIDKERAQRIQRAKLAGIEWNEAEFNRGAGAGGNSQSHTNGKRRSSPGVERKPRKPISTAAEGGFDAKRRRRISSAVTVTASPTISTTTNSFPAHAQTAPEDEQVDVDDDASQNTFIDISTDIIPNHETRDNLRRHAHTWRGVTAINDDSNPHPSTTPRHLHPFPPTHHPIALHRFPNSSPFIPPSYTVHASQPIPSSQFITTYPSLITPTSQYLKDPLNAYALLGMPKPYVHLIGPPLDLALDARWYGGKGRWVRNGCKPNAVIRPIICRRKETENGKPKEGEKGEEKEKEKEGENGEAEGDDETLSFALFALKDLKANDEIVLGWEWDDGNVVHQLPALIGSDTVRIGGKDTANGPRNVSHLKVQLSNILHSLQSTFTTCACGNSSRTCVLRRMKEFVGSPGDEFSSTRQAPTNVPRTPAVPGSPPPPTLSYVPPFLHPSPSTPFPYPIFPPMLGIPTPSSTAMDEDTEGSDVGPSRLREPLFMAPTLSLLPRLHAPVQPHSPVPQEDKQIWGPKTRLSARQKHPTLNLNLDLGPLIGTKRGFRARERAPGSGGLAGCEMWPGEDPLEDFRKAKESTPPTEDEAEMGSRQKRDLRGLRLDTLDGGYWGRSKGKGKERAFEEDMEVDDEMNGNFRVRRRTRSQQQQHQRQKDMDTDMDTSLSRPPPKPKSPSPSPPPPLLEDQMPPKMRKARIQREARALVEAETVKERTEGSLGISAGDAMAVDEDKRQGDLSADQVRELPTRTLSQMEMPPPPVPIREEPNNILSTPPTPPRSETETHKSRTASPPSPPPIPSGSSRRAPSPSPATTFAQLSLVSPAPRSPILVEPFTISASTSVKDVSSEDKESSSVEPPASPQSPEPTRTVSRSPEEAKEQPHLVQSPKPLEITHHGGESSGVRETRDVEMVSDLEYLDPSPATIPSHSPLHVWEPMSRVRPSSTTETQPEETTKEIKQEMVDKAEMVMDTAVVDPISQGSGSGSGAEDVEMNGVENESIASTPASPPPLCTGSSPLSSPPPELNNDEDADMDVDLPPPVSQPLQSSRQSPSPSTTVGRLSTEPPVVSDDDEDPPTLVPKQPFKSPPHQSSSPSITTSRQSREPLVVVDDDDDEKDPITLNSLEVALNGHKLPSSTTLRPQGSATPVLSPQSSSSVLPGSPDAPMKKQKLSLKDFALRKKRMREAQEAAKGDSRGEGKSQLSVVEGEMQEKVYGQMDEVTKPEEITPAKMGLRWLLQPSQPGGMDLNSRMPLTSTNASPQENSNGANKFLNPTVSDIEPTKVTASYEPAAVSSLMSSTNVEQPKKPRITIKEALATIKASAGPHTPSTPTPTSSLPNPPPNLMHKLPPKPNVAPPLSTGSTSAGDVIKSIAHPSILPGVKAHLHSPIERPVTPETPPWERSEDDSRGRERNLDPNNNDRSFSRQHTPNPHWDAWLKRKRKEEGEKMRKQRELERQREVDDEIDRQRIDDDNRYLRQMERVRERERTRERERERDDGYVDDGQVLHYDDDQGYSRSRSRDLVDRRRDDHRRSNEREPFPRRRSLFDNAQESTVSSSKSPSPLPTQRSISPAKKPSSTAVFFSPPPPPDELKPSALAHTPVVAAPNLSSNPKWSPTMVSAAMSSNGDTFTSLAGHAPSSTPVPSALISTSMSASPVPQPTAVFVAASPALAIPSSAPRPKSPPTQPRSFANSGREPPKAPRALIAGGALNRTGVFPSTAVGRIRERDRERYHNSGTDGNWNEGWRRG</sequence>
<dbReference type="PROSITE" id="PS50016">
    <property type="entry name" value="ZF_PHD_2"/>
    <property type="match status" value="1"/>
</dbReference>
<feature type="compositionally biased region" description="Basic and acidic residues" evidence="6">
    <location>
        <begin position="1283"/>
        <end position="1309"/>
    </location>
</feature>
<feature type="compositionally biased region" description="Basic and acidic residues" evidence="6">
    <location>
        <begin position="1"/>
        <end position="12"/>
    </location>
</feature>
<gene>
    <name evidence="8" type="ORF">E1B28_012974</name>
</gene>
<feature type="compositionally biased region" description="Polar residues" evidence="6">
    <location>
        <begin position="524"/>
        <end position="534"/>
    </location>
</feature>
<feature type="compositionally biased region" description="Low complexity" evidence="6">
    <location>
        <begin position="191"/>
        <end position="206"/>
    </location>
</feature>
<feature type="compositionally biased region" description="Basic and acidic residues" evidence="6">
    <location>
        <begin position="1509"/>
        <end position="1524"/>
    </location>
</feature>
<feature type="compositionally biased region" description="Basic and acidic residues" evidence="6">
    <location>
        <begin position="392"/>
        <end position="413"/>
    </location>
</feature>
<keyword evidence="9" id="KW-1185">Reference proteome</keyword>
<feature type="compositionally biased region" description="Low complexity" evidence="6">
    <location>
        <begin position="1258"/>
        <end position="1272"/>
    </location>
</feature>
<evidence type="ECO:0000256" key="1">
    <source>
        <dbReference type="ARBA" id="ARBA00022723"/>
    </source>
</evidence>
<dbReference type="GeneID" id="66082049"/>
<dbReference type="SMART" id="SM00249">
    <property type="entry name" value="PHD"/>
    <property type="match status" value="1"/>
</dbReference>
<protein>
    <recommendedName>
        <fullName evidence="7">PHD-type domain-containing protein</fullName>
    </recommendedName>
</protein>
<dbReference type="SUPFAM" id="SSF82199">
    <property type="entry name" value="SET domain"/>
    <property type="match status" value="1"/>
</dbReference>
<evidence type="ECO:0000256" key="2">
    <source>
        <dbReference type="ARBA" id="ARBA00022771"/>
    </source>
</evidence>
<evidence type="ECO:0000313" key="9">
    <source>
        <dbReference type="Proteomes" id="UP001049176"/>
    </source>
</evidence>
<dbReference type="InterPro" id="IPR019787">
    <property type="entry name" value="Znf_PHD-finger"/>
</dbReference>
<dbReference type="PANTHER" id="PTHR46462">
    <property type="entry name" value="UPSET, ISOFORM A"/>
    <property type="match status" value="1"/>
</dbReference>
<feature type="compositionally biased region" description="Polar residues" evidence="6">
    <location>
        <begin position="1675"/>
        <end position="1690"/>
    </location>
</feature>
<feature type="compositionally biased region" description="Polar residues" evidence="6">
    <location>
        <begin position="1362"/>
        <end position="1385"/>
    </location>
</feature>
<feature type="compositionally biased region" description="Pro residues" evidence="6">
    <location>
        <begin position="781"/>
        <end position="797"/>
    </location>
</feature>
<feature type="compositionally biased region" description="Low complexity" evidence="6">
    <location>
        <begin position="913"/>
        <end position="927"/>
    </location>
</feature>
<evidence type="ECO:0000259" key="7">
    <source>
        <dbReference type="PROSITE" id="PS50016"/>
    </source>
</evidence>
<dbReference type="InterPro" id="IPR011011">
    <property type="entry name" value="Znf_FYVE_PHD"/>
</dbReference>
<dbReference type="Gene3D" id="2.170.270.10">
    <property type="entry name" value="SET domain"/>
    <property type="match status" value="1"/>
</dbReference>
<dbReference type="PROSITE" id="PS01359">
    <property type="entry name" value="ZF_PHD_1"/>
    <property type="match status" value="1"/>
</dbReference>
<dbReference type="InterPro" id="IPR019786">
    <property type="entry name" value="Zinc_finger_PHD-type_CS"/>
</dbReference>
<feature type="compositionally biased region" description="Polar residues" evidence="6">
    <location>
        <begin position="1525"/>
        <end position="1539"/>
    </location>
</feature>
<feature type="compositionally biased region" description="Low complexity" evidence="6">
    <location>
        <begin position="40"/>
        <end position="52"/>
    </location>
</feature>
<dbReference type="Pfam" id="PF00628">
    <property type="entry name" value="PHD"/>
    <property type="match status" value="1"/>
</dbReference>
<feature type="compositionally biased region" description="Low complexity" evidence="6">
    <location>
        <begin position="1191"/>
        <end position="1206"/>
    </location>
</feature>
<dbReference type="PANTHER" id="PTHR46462:SF3">
    <property type="entry name" value="UPSET, ISOFORM A"/>
    <property type="match status" value="1"/>
</dbReference>
<dbReference type="InterPro" id="IPR046341">
    <property type="entry name" value="SET_dom_sf"/>
</dbReference>
<feature type="compositionally biased region" description="Basic and acidic residues" evidence="6">
    <location>
        <begin position="811"/>
        <end position="829"/>
    </location>
</feature>
<evidence type="ECO:0000256" key="3">
    <source>
        <dbReference type="ARBA" id="ARBA00022833"/>
    </source>
</evidence>
<dbReference type="Proteomes" id="UP001049176">
    <property type="component" value="Chromosome 9"/>
</dbReference>
<dbReference type="GO" id="GO:0006325">
    <property type="term" value="P:chromatin organization"/>
    <property type="evidence" value="ECO:0007669"/>
    <property type="project" value="UniProtKB-KW"/>
</dbReference>
<evidence type="ECO:0000256" key="4">
    <source>
        <dbReference type="ARBA" id="ARBA00022853"/>
    </source>
</evidence>
<organism evidence="8 9">
    <name type="scientific">Marasmius oreades</name>
    <name type="common">fairy-ring Marasmius</name>
    <dbReference type="NCBI Taxonomy" id="181124"/>
    <lineage>
        <taxon>Eukaryota</taxon>
        <taxon>Fungi</taxon>
        <taxon>Dikarya</taxon>
        <taxon>Basidiomycota</taxon>
        <taxon>Agaricomycotina</taxon>
        <taxon>Agaricomycetes</taxon>
        <taxon>Agaricomycetidae</taxon>
        <taxon>Agaricales</taxon>
        <taxon>Marasmiineae</taxon>
        <taxon>Marasmiaceae</taxon>
        <taxon>Marasmius</taxon>
    </lineage>
</organism>
<feature type="region of interest" description="Disordered" evidence="6">
    <location>
        <begin position="1782"/>
        <end position="1823"/>
    </location>
</feature>
<name>A0A9P7RNQ2_9AGAR</name>
<evidence type="ECO:0000256" key="6">
    <source>
        <dbReference type="SAM" id="MobiDB-lite"/>
    </source>
</evidence>
<keyword evidence="1" id="KW-0479">Metal-binding</keyword>
<comment type="caution">
    <text evidence="8">The sequence shown here is derived from an EMBL/GenBank/DDBJ whole genome shotgun (WGS) entry which is preliminary data.</text>
</comment>
<keyword evidence="4" id="KW-0156">Chromatin regulator</keyword>
<feature type="region of interest" description="Disordered" evidence="6">
    <location>
        <begin position="1835"/>
        <end position="1857"/>
    </location>
</feature>